<name>A0A016VK01_9BILA</name>
<gene>
    <name evidence="1" type="primary">Acey_s0009.g496</name>
    <name evidence="1" type="ORF">Y032_0009g496</name>
</gene>
<sequence length="66" mass="7699">MKKRELEHLSFTHLHHKGDCACQRRRRHKISLSAFCDTVVSPPDGDPDIRPITMKEIKVQMCFIPL</sequence>
<proteinExistence type="predicted"/>
<dbReference type="EMBL" id="JARK01001345">
    <property type="protein sequence ID" value="EYC27058.1"/>
    <property type="molecule type" value="Genomic_DNA"/>
</dbReference>
<accession>A0A016VK01</accession>
<evidence type="ECO:0000313" key="1">
    <source>
        <dbReference type="EMBL" id="EYC27058.1"/>
    </source>
</evidence>
<evidence type="ECO:0000313" key="2">
    <source>
        <dbReference type="Proteomes" id="UP000024635"/>
    </source>
</evidence>
<comment type="caution">
    <text evidence="1">The sequence shown here is derived from an EMBL/GenBank/DDBJ whole genome shotgun (WGS) entry which is preliminary data.</text>
</comment>
<organism evidence="1 2">
    <name type="scientific">Ancylostoma ceylanicum</name>
    <dbReference type="NCBI Taxonomy" id="53326"/>
    <lineage>
        <taxon>Eukaryota</taxon>
        <taxon>Metazoa</taxon>
        <taxon>Ecdysozoa</taxon>
        <taxon>Nematoda</taxon>
        <taxon>Chromadorea</taxon>
        <taxon>Rhabditida</taxon>
        <taxon>Rhabditina</taxon>
        <taxon>Rhabditomorpha</taxon>
        <taxon>Strongyloidea</taxon>
        <taxon>Ancylostomatidae</taxon>
        <taxon>Ancylostomatinae</taxon>
        <taxon>Ancylostoma</taxon>
    </lineage>
</organism>
<dbReference type="Proteomes" id="UP000024635">
    <property type="component" value="Unassembled WGS sequence"/>
</dbReference>
<dbReference type="AlphaFoldDB" id="A0A016VK01"/>
<reference evidence="2" key="1">
    <citation type="journal article" date="2015" name="Nat. Genet.">
        <title>The genome and transcriptome of the zoonotic hookworm Ancylostoma ceylanicum identify infection-specific gene families.</title>
        <authorList>
            <person name="Schwarz E.M."/>
            <person name="Hu Y."/>
            <person name="Antoshechkin I."/>
            <person name="Miller M.M."/>
            <person name="Sternberg P.W."/>
            <person name="Aroian R.V."/>
        </authorList>
    </citation>
    <scope>NUCLEOTIDE SEQUENCE</scope>
    <source>
        <strain evidence="2">HY135</strain>
    </source>
</reference>
<protein>
    <submittedName>
        <fullName evidence="1">Uncharacterized protein</fullName>
    </submittedName>
</protein>
<keyword evidence="2" id="KW-1185">Reference proteome</keyword>